<evidence type="ECO:0000256" key="1">
    <source>
        <dbReference type="SAM" id="Coils"/>
    </source>
</evidence>
<dbReference type="RefSeq" id="WP_405286274.1">
    <property type="nucleotide sequence ID" value="NZ_JBBHLI010000001.1"/>
</dbReference>
<feature type="coiled-coil region" evidence="1">
    <location>
        <begin position="282"/>
        <end position="309"/>
    </location>
</feature>
<dbReference type="Proteomes" id="UP001484239">
    <property type="component" value="Unassembled WGS sequence"/>
</dbReference>
<keyword evidence="2" id="KW-1133">Transmembrane helix</keyword>
<keyword evidence="4" id="KW-1185">Reference proteome</keyword>
<evidence type="ECO:0000256" key="2">
    <source>
        <dbReference type="SAM" id="Phobius"/>
    </source>
</evidence>
<keyword evidence="2" id="KW-0472">Membrane</keyword>
<keyword evidence="1" id="KW-0175">Coiled coil</keyword>
<organism evidence="3 4">
    <name type="scientific">Gaopeijia maritima</name>
    <dbReference type="NCBI Taxonomy" id="3119007"/>
    <lineage>
        <taxon>Bacteria</taxon>
        <taxon>Pseudomonadati</taxon>
        <taxon>Gemmatimonadota</taxon>
        <taxon>Longimicrobiia</taxon>
        <taxon>Gaopeijiales</taxon>
        <taxon>Gaopeijiaceae</taxon>
        <taxon>Gaopeijia</taxon>
    </lineage>
</organism>
<proteinExistence type="predicted"/>
<protein>
    <submittedName>
        <fullName evidence="3">Uncharacterized protein</fullName>
    </submittedName>
</protein>
<accession>A0ABU9E700</accession>
<evidence type="ECO:0000313" key="4">
    <source>
        <dbReference type="Proteomes" id="UP001484239"/>
    </source>
</evidence>
<name>A0ABU9E700_9BACT</name>
<reference evidence="3 4" key="1">
    <citation type="submission" date="2024-02" db="EMBL/GenBank/DDBJ databases">
        <title>A novel Gemmatimonadota bacterium.</title>
        <authorList>
            <person name="Du Z.-J."/>
            <person name="Ye Y.-Q."/>
        </authorList>
    </citation>
    <scope>NUCLEOTIDE SEQUENCE [LARGE SCALE GENOMIC DNA]</scope>
    <source>
        <strain evidence="3 4">DH-20</strain>
    </source>
</reference>
<comment type="caution">
    <text evidence="3">The sequence shown here is derived from an EMBL/GenBank/DDBJ whole genome shotgun (WGS) entry which is preliminary data.</text>
</comment>
<dbReference type="EMBL" id="JBBHLI010000001">
    <property type="protein sequence ID" value="MEK9499849.1"/>
    <property type="molecule type" value="Genomic_DNA"/>
</dbReference>
<evidence type="ECO:0000313" key="3">
    <source>
        <dbReference type="EMBL" id="MEK9499849.1"/>
    </source>
</evidence>
<sequence>MYRTCMFCTKSLGENEVLEVFPVGRRLAFDAERGRLWVVCRHCERWNLTPMEERWEAVEACERIFSDTRLRVSTDNIGLARHREGLELVRIGRPQRNEFAAWRYGDQFGRRRKKALIIGGVAVAAFAGVTFAGAAVVGGSSMGGYWMWQVFEGIRNGRTQARLRLDDGGVIKLNGQDLKQVRVRPAESAADGFRLVVEKKKREWVFEGPRAAQYAGQIVPAINKAGGRQRTVEDAVTEIERHGHPDRFLADLTRGDRFYSKKGVPGYINKMPAPTKLALEMAIHEEEERRALEGELWRLERAWEEAEEIAAISDNLLLPEGADDFLEQHREG</sequence>
<feature type="transmembrane region" description="Helical" evidence="2">
    <location>
        <begin position="115"/>
        <end position="148"/>
    </location>
</feature>
<keyword evidence="2" id="KW-0812">Transmembrane</keyword>
<gene>
    <name evidence="3" type="ORF">WI372_02490</name>
</gene>